<sequence>MALSELRADIIAFRHYIQSERGLAENTVLAYGRDLERFARWVVLVQLPQYLKPTLKDLARYVAFLHEEELAPPSIARHLVALKMFYRFLRLEERADATAVDLLGSPKLWERVPEVLPPTAVEALILAPQPGDRFYLRDRAMLETLYATGCRASEVVNLKLNDVYLDSAFCRCVGKGSKQRVVPLNRHAVAALRSYLVGTPDEGARPAESATEVFVSKSGRTLTRIHLWALVKKYCKRAGLPKTVSPHTLRHSFATHLLSGGADLRTVQELLGHASITTTQIYTHVDRERLKAMHKQFHPKGGNASAPLPPPAPLAPENEKPPAA</sequence>
<dbReference type="Gene3D" id="1.10.443.10">
    <property type="entry name" value="Intergrase catalytic core"/>
    <property type="match status" value="1"/>
</dbReference>
<evidence type="ECO:0000256" key="9">
    <source>
        <dbReference type="ARBA" id="ARBA00023306"/>
    </source>
</evidence>
<dbReference type="Proteomes" id="UP000676565">
    <property type="component" value="Unassembled WGS sequence"/>
</dbReference>
<comment type="caution">
    <text evidence="14">The sequence shown here is derived from an EMBL/GenBank/DDBJ whole genome shotgun (WGS) entry which is preliminary data.</text>
</comment>
<evidence type="ECO:0000256" key="6">
    <source>
        <dbReference type="ARBA" id="ARBA00022908"/>
    </source>
</evidence>
<keyword evidence="5 10" id="KW-0159">Chromosome partition</keyword>
<dbReference type="InterPro" id="IPR013762">
    <property type="entry name" value="Integrase-like_cat_sf"/>
</dbReference>
<dbReference type="EMBL" id="JAGKQQ010000001">
    <property type="protein sequence ID" value="MBP3959302.1"/>
    <property type="molecule type" value="Genomic_DNA"/>
</dbReference>
<keyword evidence="9 10" id="KW-0131">Cell cycle</keyword>
<evidence type="ECO:0000256" key="8">
    <source>
        <dbReference type="ARBA" id="ARBA00023172"/>
    </source>
</evidence>
<dbReference type="HAMAP" id="MF_01808">
    <property type="entry name" value="Recomb_XerC_XerD"/>
    <property type="match status" value="1"/>
</dbReference>
<organism evidence="14 15">
    <name type="scientific">Gemmata palustris</name>
    <dbReference type="NCBI Taxonomy" id="2822762"/>
    <lineage>
        <taxon>Bacteria</taxon>
        <taxon>Pseudomonadati</taxon>
        <taxon>Planctomycetota</taxon>
        <taxon>Planctomycetia</taxon>
        <taxon>Gemmatales</taxon>
        <taxon>Gemmataceae</taxon>
        <taxon>Gemmata</taxon>
    </lineage>
</organism>
<protein>
    <recommendedName>
        <fullName evidence="10">Tyrosine recombinase XerC</fullName>
    </recommendedName>
</protein>
<keyword evidence="8 10" id="KW-0233">DNA recombination</keyword>
<feature type="region of interest" description="Disordered" evidence="11">
    <location>
        <begin position="297"/>
        <end position="324"/>
    </location>
</feature>
<feature type="domain" description="Core-binding (CB)" evidence="13">
    <location>
        <begin position="4"/>
        <end position="90"/>
    </location>
</feature>
<dbReference type="CDD" id="cd00798">
    <property type="entry name" value="INT_XerDC_C"/>
    <property type="match status" value="1"/>
</dbReference>
<keyword evidence="7 10" id="KW-0238">DNA-binding</keyword>
<dbReference type="PROSITE" id="PS51900">
    <property type="entry name" value="CB"/>
    <property type="match status" value="1"/>
</dbReference>
<proteinExistence type="inferred from homology"/>
<comment type="similarity">
    <text evidence="2">Belongs to the 'phage' integrase family. XerD subfamily.</text>
</comment>
<evidence type="ECO:0000256" key="7">
    <source>
        <dbReference type="ARBA" id="ARBA00023125"/>
    </source>
</evidence>
<dbReference type="NCBIfam" id="NF001399">
    <property type="entry name" value="PRK00283.1"/>
    <property type="match status" value="1"/>
</dbReference>
<dbReference type="InterPro" id="IPR011010">
    <property type="entry name" value="DNA_brk_join_enz"/>
</dbReference>
<feature type="active site" evidence="10">
    <location>
        <position position="151"/>
    </location>
</feature>
<dbReference type="SUPFAM" id="SSF56349">
    <property type="entry name" value="DNA breaking-rejoining enzymes"/>
    <property type="match status" value="1"/>
</dbReference>
<evidence type="ECO:0000256" key="10">
    <source>
        <dbReference type="HAMAP-Rule" id="MF_01808"/>
    </source>
</evidence>
<dbReference type="PROSITE" id="PS51898">
    <property type="entry name" value="TYR_RECOMBINASE"/>
    <property type="match status" value="1"/>
</dbReference>
<comment type="subcellular location">
    <subcellularLocation>
        <location evidence="1 10">Cytoplasm</location>
    </subcellularLocation>
</comment>
<dbReference type="Pfam" id="PF00589">
    <property type="entry name" value="Phage_integrase"/>
    <property type="match status" value="1"/>
</dbReference>
<evidence type="ECO:0000259" key="12">
    <source>
        <dbReference type="PROSITE" id="PS51898"/>
    </source>
</evidence>
<dbReference type="InterPro" id="IPR002104">
    <property type="entry name" value="Integrase_catalytic"/>
</dbReference>
<comment type="function">
    <text evidence="10">Site-specific tyrosine recombinase, which acts by catalyzing the cutting and rejoining of the recombining DNA molecules. The XerC-XerD complex is essential to convert dimers of the bacterial chromosome into monomers to permit their segregation at cell division. It also contributes to the segregational stability of plasmids.</text>
</comment>
<keyword evidence="4 10" id="KW-0132">Cell division</keyword>
<comment type="subunit">
    <text evidence="10">Forms a cyclic heterotetrameric complex composed of two molecules of XerC and two molecules of XerD.</text>
</comment>
<dbReference type="InterPro" id="IPR004107">
    <property type="entry name" value="Integrase_SAM-like_N"/>
</dbReference>
<feature type="active site" evidence="10">
    <location>
        <position position="247"/>
    </location>
</feature>
<evidence type="ECO:0000256" key="2">
    <source>
        <dbReference type="ARBA" id="ARBA00010450"/>
    </source>
</evidence>
<dbReference type="InterPro" id="IPR010998">
    <property type="entry name" value="Integrase_recombinase_N"/>
</dbReference>
<evidence type="ECO:0000256" key="3">
    <source>
        <dbReference type="ARBA" id="ARBA00022490"/>
    </source>
</evidence>
<feature type="domain" description="Tyr recombinase" evidence="12">
    <location>
        <begin position="111"/>
        <end position="295"/>
    </location>
</feature>
<evidence type="ECO:0000259" key="13">
    <source>
        <dbReference type="PROSITE" id="PS51900"/>
    </source>
</evidence>
<feature type="active site" evidence="10">
    <location>
        <position position="273"/>
    </location>
</feature>
<dbReference type="NCBIfam" id="TIGR02225">
    <property type="entry name" value="recomb_XerD"/>
    <property type="match status" value="1"/>
</dbReference>
<evidence type="ECO:0000256" key="11">
    <source>
        <dbReference type="SAM" id="MobiDB-lite"/>
    </source>
</evidence>
<dbReference type="SUPFAM" id="SSF47823">
    <property type="entry name" value="lambda integrase-like, N-terminal domain"/>
    <property type="match status" value="1"/>
</dbReference>
<evidence type="ECO:0000256" key="1">
    <source>
        <dbReference type="ARBA" id="ARBA00004496"/>
    </source>
</evidence>
<dbReference type="PANTHER" id="PTHR30349:SF81">
    <property type="entry name" value="TYROSINE RECOMBINASE XERC"/>
    <property type="match status" value="1"/>
</dbReference>
<dbReference type="InterPro" id="IPR050090">
    <property type="entry name" value="Tyrosine_recombinase_XerCD"/>
</dbReference>
<keyword evidence="3 10" id="KW-0963">Cytoplasm</keyword>
<dbReference type="InterPro" id="IPR044068">
    <property type="entry name" value="CB"/>
</dbReference>
<evidence type="ECO:0000256" key="5">
    <source>
        <dbReference type="ARBA" id="ARBA00022829"/>
    </source>
</evidence>
<gene>
    <name evidence="14" type="primary">xerD</name>
    <name evidence="10" type="synonym">xerC</name>
    <name evidence="14" type="ORF">J8F10_29000</name>
</gene>
<evidence type="ECO:0000313" key="15">
    <source>
        <dbReference type="Proteomes" id="UP000676565"/>
    </source>
</evidence>
<dbReference type="Gene3D" id="1.10.150.130">
    <property type="match status" value="1"/>
</dbReference>
<feature type="active site" description="O-(3'-phospho-DNA)-tyrosine intermediate" evidence="10">
    <location>
        <position position="282"/>
    </location>
</feature>
<name>A0ABS5C002_9BACT</name>
<reference evidence="14 15" key="1">
    <citation type="submission" date="2021-04" db="EMBL/GenBank/DDBJ databases">
        <authorList>
            <person name="Ivanova A."/>
        </authorList>
    </citation>
    <scope>NUCLEOTIDE SEQUENCE [LARGE SCALE GENOMIC DNA]</scope>
    <source>
        <strain evidence="14 15">G18</strain>
    </source>
</reference>
<comment type="similarity">
    <text evidence="10">Belongs to the 'phage' integrase family. XerC subfamily.</text>
</comment>
<feature type="active site" evidence="10">
    <location>
        <position position="175"/>
    </location>
</feature>
<dbReference type="InterPro" id="IPR011932">
    <property type="entry name" value="Recomb_XerD"/>
</dbReference>
<dbReference type="InterPro" id="IPR023009">
    <property type="entry name" value="Tyrosine_recombinase_XerC/XerD"/>
</dbReference>
<dbReference type="Pfam" id="PF02899">
    <property type="entry name" value="Phage_int_SAM_1"/>
    <property type="match status" value="1"/>
</dbReference>
<evidence type="ECO:0000256" key="4">
    <source>
        <dbReference type="ARBA" id="ARBA00022618"/>
    </source>
</evidence>
<evidence type="ECO:0000313" key="14">
    <source>
        <dbReference type="EMBL" id="MBP3959302.1"/>
    </source>
</evidence>
<keyword evidence="15" id="KW-1185">Reference proteome</keyword>
<dbReference type="PANTHER" id="PTHR30349">
    <property type="entry name" value="PHAGE INTEGRASE-RELATED"/>
    <property type="match status" value="1"/>
</dbReference>
<accession>A0ABS5C002</accession>
<feature type="active site" evidence="10">
    <location>
        <position position="250"/>
    </location>
</feature>
<keyword evidence="6 10" id="KW-0229">DNA integration</keyword>
<dbReference type="RefSeq" id="WP_210659924.1">
    <property type="nucleotide sequence ID" value="NZ_JAGKQQ010000001.1"/>
</dbReference>